<protein>
    <submittedName>
        <fullName evidence="3">DUF4360 domain-containing protein</fullName>
    </submittedName>
</protein>
<sequence>MPFVMPNALPKLAAGTLAAAVVTTAMTPSVAASSVSNPAGAYISSVSASGNGCPPGTWEAAISPDGKAFTITFSSYETVVGPGVDASNRECTLSLNVHTPPGSSLSTLKLSYQGYALMDQAGMTATQSASYNFRGAPVPAQSDRSPISGPHDDAYVFSDRILLRDNVTSAQGATRALNAETSLVLTNNPARAGSGFFSTSSVDGTLQNGPGCTIDRRTATTGQSIIGTSGADVICGSRFADSVAALGGDDVILSFAGNDRVTAGDGNDIVFGGDGADTISGDAGNDDLNGEAGNDRILGGPGTDTANGGPGTDSCLAETTTSC</sequence>
<dbReference type="PANTHER" id="PTHR38847">
    <property type="match status" value="1"/>
</dbReference>
<keyword evidence="2" id="KW-0732">Signal</keyword>
<evidence type="ECO:0000313" key="4">
    <source>
        <dbReference type="Proteomes" id="UP001552427"/>
    </source>
</evidence>
<dbReference type="PRINTS" id="PR00313">
    <property type="entry name" value="CABNDNGRPT"/>
</dbReference>
<dbReference type="Gene3D" id="2.150.10.10">
    <property type="entry name" value="Serralysin-like metalloprotease, C-terminal"/>
    <property type="match status" value="2"/>
</dbReference>
<dbReference type="InterPro" id="IPR025649">
    <property type="entry name" value="DUF4360"/>
</dbReference>
<gene>
    <name evidence="3" type="ORF">AB0K40_40050</name>
</gene>
<accession>A0ABV3HGR8</accession>
<organism evidence="3 4">
    <name type="scientific">Nonomuraea bangladeshensis</name>
    <dbReference type="NCBI Taxonomy" id="404385"/>
    <lineage>
        <taxon>Bacteria</taxon>
        <taxon>Bacillati</taxon>
        <taxon>Actinomycetota</taxon>
        <taxon>Actinomycetes</taxon>
        <taxon>Streptosporangiales</taxon>
        <taxon>Streptosporangiaceae</taxon>
        <taxon>Nonomuraea</taxon>
    </lineage>
</organism>
<dbReference type="InterPro" id="IPR018511">
    <property type="entry name" value="Hemolysin-typ_Ca-bd_CS"/>
</dbReference>
<dbReference type="InterPro" id="IPR011049">
    <property type="entry name" value="Serralysin-like_metalloprot_C"/>
</dbReference>
<dbReference type="PANTHER" id="PTHR38847:SF1">
    <property type="entry name" value="PSEUDOURIDINE SYNTHASE RSUA_RLUA-LIKE DOMAIN-CONTAINING PROTEIN"/>
    <property type="match status" value="1"/>
</dbReference>
<feature type="region of interest" description="Disordered" evidence="1">
    <location>
        <begin position="281"/>
        <end position="323"/>
    </location>
</feature>
<name>A0ABV3HGR8_9ACTN</name>
<dbReference type="Pfam" id="PF00353">
    <property type="entry name" value="HemolysinCabind"/>
    <property type="match status" value="2"/>
</dbReference>
<dbReference type="PROSITE" id="PS00330">
    <property type="entry name" value="HEMOLYSIN_CALCIUM"/>
    <property type="match status" value="1"/>
</dbReference>
<evidence type="ECO:0000256" key="1">
    <source>
        <dbReference type="SAM" id="MobiDB-lite"/>
    </source>
</evidence>
<dbReference type="Pfam" id="PF14273">
    <property type="entry name" value="DUF4360"/>
    <property type="match status" value="1"/>
</dbReference>
<dbReference type="SUPFAM" id="SSF51120">
    <property type="entry name" value="beta-Roll"/>
    <property type="match status" value="1"/>
</dbReference>
<feature type="chain" id="PRO_5045886430" evidence="2">
    <location>
        <begin position="32"/>
        <end position="323"/>
    </location>
</feature>
<reference evidence="3 4" key="1">
    <citation type="submission" date="2024-06" db="EMBL/GenBank/DDBJ databases">
        <title>The Natural Products Discovery Center: Release of the First 8490 Sequenced Strains for Exploring Actinobacteria Biosynthetic Diversity.</title>
        <authorList>
            <person name="Kalkreuter E."/>
            <person name="Kautsar S.A."/>
            <person name="Yang D."/>
            <person name="Bader C.D."/>
            <person name="Teijaro C.N."/>
            <person name="Fluegel L."/>
            <person name="Davis C.M."/>
            <person name="Simpson J.R."/>
            <person name="Lauterbach L."/>
            <person name="Steele A.D."/>
            <person name="Gui C."/>
            <person name="Meng S."/>
            <person name="Li G."/>
            <person name="Viehrig K."/>
            <person name="Ye F."/>
            <person name="Su P."/>
            <person name="Kiefer A.F."/>
            <person name="Nichols A."/>
            <person name="Cepeda A.J."/>
            <person name="Yan W."/>
            <person name="Fan B."/>
            <person name="Jiang Y."/>
            <person name="Adhikari A."/>
            <person name="Zheng C.-J."/>
            <person name="Schuster L."/>
            <person name="Cowan T.M."/>
            <person name="Smanski M.J."/>
            <person name="Chevrette M.G."/>
            <person name="De Carvalho L.P.S."/>
            <person name="Shen B."/>
        </authorList>
    </citation>
    <scope>NUCLEOTIDE SEQUENCE [LARGE SCALE GENOMIC DNA]</scope>
    <source>
        <strain evidence="3 4">NPDC049574</strain>
    </source>
</reference>
<dbReference type="EMBL" id="JBFARM010000015">
    <property type="protein sequence ID" value="MEV4291736.1"/>
    <property type="molecule type" value="Genomic_DNA"/>
</dbReference>
<evidence type="ECO:0000313" key="3">
    <source>
        <dbReference type="EMBL" id="MEV4291736.1"/>
    </source>
</evidence>
<dbReference type="Proteomes" id="UP001552427">
    <property type="component" value="Unassembled WGS sequence"/>
</dbReference>
<comment type="caution">
    <text evidence="3">The sequence shown here is derived from an EMBL/GenBank/DDBJ whole genome shotgun (WGS) entry which is preliminary data.</text>
</comment>
<dbReference type="RefSeq" id="WP_364460790.1">
    <property type="nucleotide sequence ID" value="NZ_JBFARM010000015.1"/>
</dbReference>
<proteinExistence type="predicted"/>
<evidence type="ECO:0000256" key="2">
    <source>
        <dbReference type="SAM" id="SignalP"/>
    </source>
</evidence>
<dbReference type="InterPro" id="IPR001343">
    <property type="entry name" value="Hemolysn_Ca-bd"/>
</dbReference>
<keyword evidence="4" id="KW-1185">Reference proteome</keyword>
<feature type="signal peptide" evidence="2">
    <location>
        <begin position="1"/>
        <end position="31"/>
    </location>
</feature>